<accession>A0A2A3ESR4</accession>
<dbReference type="SUPFAM" id="SSF51735">
    <property type="entry name" value="NAD(P)-binding Rossmann-fold domains"/>
    <property type="match status" value="1"/>
</dbReference>
<feature type="domain" description="3-hydroxyacyl-CoA dehydrogenase NAD binding" evidence="4">
    <location>
        <begin position="7"/>
        <end position="187"/>
    </location>
</feature>
<dbReference type="InterPro" id="IPR036291">
    <property type="entry name" value="NAD(P)-bd_dom_sf"/>
</dbReference>
<dbReference type="PROSITE" id="PS00067">
    <property type="entry name" value="3HCDH"/>
    <property type="match status" value="1"/>
</dbReference>
<dbReference type="InterPro" id="IPR008927">
    <property type="entry name" value="6-PGluconate_DH-like_C_sf"/>
</dbReference>
<dbReference type="GO" id="GO:0006631">
    <property type="term" value="P:fatty acid metabolic process"/>
    <property type="evidence" value="ECO:0007669"/>
    <property type="project" value="InterPro"/>
</dbReference>
<dbReference type="OrthoDB" id="2021159at2759"/>
<dbReference type="InterPro" id="IPR006176">
    <property type="entry name" value="3-OHacyl-CoA_DH_NAD-bd"/>
</dbReference>
<evidence type="ECO:0000256" key="1">
    <source>
        <dbReference type="ARBA" id="ARBA00009463"/>
    </source>
</evidence>
<feature type="domain" description="3-hydroxyacyl-CoA dehydrogenase C-terminal" evidence="3">
    <location>
        <begin position="191"/>
        <end position="259"/>
    </location>
</feature>
<evidence type="ECO:0000259" key="3">
    <source>
        <dbReference type="Pfam" id="PF00725"/>
    </source>
</evidence>
<dbReference type="STRING" id="94128.A0A2A3ESR4"/>
<gene>
    <name evidence="5" type="ORF">APICC_01250</name>
</gene>
<evidence type="ECO:0000259" key="4">
    <source>
        <dbReference type="Pfam" id="PF02737"/>
    </source>
</evidence>
<dbReference type="Proteomes" id="UP000242457">
    <property type="component" value="Unassembled WGS sequence"/>
</dbReference>
<comment type="similarity">
    <text evidence="1">Belongs to the 3-hydroxyacyl-CoA dehydrogenase family.</text>
</comment>
<dbReference type="InterPro" id="IPR006108">
    <property type="entry name" value="3HC_DH_C"/>
</dbReference>
<protein>
    <submittedName>
        <fullName evidence="5">Lambda-crystallin</fullName>
    </submittedName>
</protein>
<dbReference type="SUPFAM" id="SSF48179">
    <property type="entry name" value="6-phosphogluconate dehydrogenase C-terminal domain-like"/>
    <property type="match status" value="1"/>
</dbReference>
<sequence>MSFKNEKIGIIGSGLIGRSWSMLFASVGYEVIIYDIVKEQITRALEDIHQQLKHLENSGLLRGALTAEQQFKLIKGSTNLVEVVKGVKLIQECVPENLPLKLKLYNELDNLVDDKVILSSSTSTFRPSLLSENLKHREQVIVSHPVNPPYYVPLVEIVPAPWTRAEIPLQVKAIMTEIGQTPVVLTREIDGFVLNRIQYAILNEAWRLVADGILNAKDVDAVMSEGLGMRYAFLGAFEAAHLNAEGMKKYCETYKNSIYDVSMTFGPVPKFEGEMAEKISNELNEMCPLEKLKERRIWRDDALTKLSLLKKELNKKK</sequence>
<dbReference type="Pfam" id="PF02737">
    <property type="entry name" value="3HCDH_N"/>
    <property type="match status" value="1"/>
</dbReference>
<dbReference type="PANTHER" id="PTHR48075:SF1">
    <property type="entry name" value="LAMBDA-CRYSTALLIN HOMOLOG"/>
    <property type="match status" value="1"/>
</dbReference>
<evidence type="ECO:0000313" key="5">
    <source>
        <dbReference type="EMBL" id="PBC34833.1"/>
    </source>
</evidence>
<dbReference type="FunFam" id="3.40.50.720:FF:000356">
    <property type="entry name" value="Lambda-crystallin homolog"/>
    <property type="match status" value="1"/>
</dbReference>
<keyword evidence="6" id="KW-1185">Reference proteome</keyword>
<organism evidence="5 6">
    <name type="scientific">Apis cerana cerana</name>
    <name type="common">Oriental honeybee</name>
    <dbReference type="NCBI Taxonomy" id="94128"/>
    <lineage>
        <taxon>Eukaryota</taxon>
        <taxon>Metazoa</taxon>
        <taxon>Ecdysozoa</taxon>
        <taxon>Arthropoda</taxon>
        <taxon>Hexapoda</taxon>
        <taxon>Insecta</taxon>
        <taxon>Pterygota</taxon>
        <taxon>Neoptera</taxon>
        <taxon>Endopterygota</taxon>
        <taxon>Hymenoptera</taxon>
        <taxon>Apocrita</taxon>
        <taxon>Aculeata</taxon>
        <taxon>Apoidea</taxon>
        <taxon>Anthophila</taxon>
        <taxon>Apidae</taxon>
        <taxon>Apis</taxon>
    </lineage>
</organism>
<reference evidence="5 6" key="1">
    <citation type="submission" date="2014-07" db="EMBL/GenBank/DDBJ databases">
        <title>Genomic and transcriptomic analysis on Apis cerana provide comprehensive insights into honey bee biology.</title>
        <authorList>
            <person name="Diao Q."/>
            <person name="Sun L."/>
            <person name="Zheng H."/>
            <person name="Zheng H."/>
            <person name="Xu S."/>
            <person name="Wang S."/>
            <person name="Zeng Z."/>
            <person name="Hu F."/>
            <person name="Su S."/>
            <person name="Wu J."/>
        </authorList>
    </citation>
    <scope>NUCLEOTIDE SEQUENCE [LARGE SCALE GENOMIC DNA]</scope>
    <source>
        <tissue evidence="5">Pupae without intestine</tissue>
    </source>
</reference>
<evidence type="ECO:0000313" key="6">
    <source>
        <dbReference type="Proteomes" id="UP000242457"/>
    </source>
</evidence>
<dbReference type="EMBL" id="KZ288186">
    <property type="protein sequence ID" value="PBC34833.1"/>
    <property type="molecule type" value="Genomic_DNA"/>
</dbReference>
<dbReference type="InterPro" id="IPR013328">
    <property type="entry name" value="6PGD_dom2"/>
</dbReference>
<dbReference type="Gene3D" id="1.10.1040.10">
    <property type="entry name" value="N-(1-d-carboxylethyl)-l-norvaline Dehydrogenase, domain 2"/>
    <property type="match status" value="1"/>
</dbReference>
<evidence type="ECO:0000256" key="2">
    <source>
        <dbReference type="ARBA" id="ARBA00023002"/>
    </source>
</evidence>
<name>A0A2A3ESR4_APICC</name>
<dbReference type="Gene3D" id="3.40.50.720">
    <property type="entry name" value="NAD(P)-binding Rossmann-like Domain"/>
    <property type="match status" value="1"/>
</dbReference>
<dbReference type="AlphaFoldDB" id="A0A2A3ESR4"/>
<dbReference type="InterPro" id="IPR006180">
    <property type="entry name" value="3-OHacyl-CoA_DH_CS"/>
</dbReference>
<dbReference type="Pfam" id="PF00725">
    <property type="entry name" value="3HCDH"/>
    <property type="match status" value="1"/>
</dbReference>
<proteinExistence type="inferred from homology"/>
<dbReference type="GO" id="GO:0070403">
    <property type="term" value="F:NAD+ binding"/>
    <property type="evidence" value="ECO:0007669"/>
    <property type="project" value="InterPro"/>
</dbReference>
<dbReference type="GO" id="GO:0050104">
    <property type="term" value="F:L-gulonate 3-dehydrogenase activity"/>
    <property type="evidence" value="ECO:0007669"/>
    <property type="project" value="TreeGrafter"/>
</dbReference>
<keyword evidence="2" id="KW-0560">Oxidoreductase</keyword>
<dbReference type="PANTHER" id="PTHR48075">
    <property type="entry name" value="3-HYDROXYACYL-COA DEHYDROGENASE FAMILY PROTEIN"/>
    <property type="match status" value="1"/>
</dbReference>